<dbReference type="EMBL" id="JAQIZT010000002">
    <property type="protein sequence ID" value="KAJ7007843.1"/>
    <property type="molecule type" value="Genomic_DNA"/>
</dbReference>
<reference evidence="1" key="1">
    <citation type="journal article" date="2023" name="Mol. Ecol. Resour.">
        <title>Chromosome-level genome assembly of a triploid poplar Populus alba 'Berolinensis'.</title>
        <authorList>
            <person name="Chen S."/>
            <person name="Yu Y."/>
            <person name="Wang X."/>
            <person name="Wang S."/>
            <person name="Zhang T."/>
            <person name="Zhou Y."/>
            <person name="He R."/>
            <person name="Meng N."/>
            <person name="Wang Y."/>
            <person name="Liu W."/>
            <person name="Liu Z."/>
            <person name="Liu J."/>
            <person name="Guo Q."/>
            <person name="Huang H."/>
            <person name="Sederoff R.R."/>
            <person name="Wang G."/>
            <person name="Qu G."/>
            <person name="Chen S."/>
        </authorList>
    </citation>
    <scope>NUCLEOTIDE SEQUENCE</scope>
    <source>
        <strain evidence="1">SC-2020</strain>
    </source>
</reference>
<name>A0AAD6RF15_9ROSI</name>
<sequence length="53" mass="5757">MLGPLPFVDTHGISSNTFLTTFFVPFSATISLLDPFFSIVTPAGKPIFQLVLI</sequence>
<evidence type="ECO:0000313" key="1">
    <source>
        <dbReference type="EMBL" id="KAJ7007843.1"/>
    </source>
</evidence>
<gene>
    <name evidence="1" type="ORF">NC653_006774</name>
</gene>
<organism evidence="1 2">
    <name type="scientific">Populus alba x Populus x berolinensis</name>
    <dbReference type="NCBI Taxonomy" id="444605"/>
    <lineage>
        <taxon>Eukaryota</taxon>
        <taxon>Viridiplantae</taxon>
        <taxon>Streptophyta</taxon>
        <taxon>Embryophyta</taxon>
        <taxon>Tracheophyta</taxon>
        <taxon>Spermatophyta</taxon>
        <taxon>Magnoliopsida</taxon>
        <taxon>eudicotyledons</taxon>
        <taxon>Gunneridae</taxon>
        <taxon>Pentapetalae</taxon>
        <taxon>rosids</taxon>
        <taxon>fabids</taxon>
        <taxon>Malpighiales</taxon>
        <taxon>Salicaceae</taxon>
        <taxon>Saliceae</taxon>
        <taxon>Populus</taxon>
    </lineage>
</organism>
<proteinExistence type="predicted"/>
<accession>A0AAD6RF15</accession>
<protein>
    <submittedName>
        <fullName evidence="1">Uncharacterized protein</fullName>
    </submittedName>
</protein>
<dbReference type="Proteomes" id="UP001164929">
    <property type="component" value="Chromosome 2"/>
</dbReference>
<comment type="caution">
    <text evidence="1">The sequence shown here is derived from an EMBL/GenBank/DDBJ whole genome shotgun (WGS) entry which is preliminary data.</text>
</comment>
<evidence type="ECO:0000313" key="2">
    <source>
        <dbReference type="Proteomes" id="UP001164929"/>
    </source>
</evidence>
<dbReference type="AlphaFoldDB" id="A0AAD6RF15"/>
<keyword evidence="2" id="KW-1185">Reference proteome</keyword>